<proteinExistence type="predicted"/>
<reference evidence="2" key="1">
    <citation type="submission" date="2025-08" db="UniProtKB">
        <authorList>
            <consortium name="RefSeq"/>
        </authorList>
    </citation>
    <scope>IDENTIFICATION</scope>
    <source>
        <tissue evidence="2">Whole body</tissue>
    </source>
</reference>
<sequence length="190" mass="21022">MNSLSNSLNATQTVISSSSSSLPSTVSASDTPITQFTPLTTDINLILCGRQNLVLRGHRDSGKIESNDSKVMNEGNFREILRYRAQGDIEMKTYLESLGKMKYTSHRSQNNMIDACNKILLDKVVSRVNTAKCFSILADETADISGVEQVSLCVRYFNSNTLKLTEEFLQFVPTNNMTGKGIANLILENL</sequence>
<dbReference type="AlphaFoldDB" id="A0A8B8G5A1"/>
<dbReference type="PANTHER" id="PTHR45749">
    <property type="match status" value="1"/>
</dbReference>
<evidence type="ECO:0000313" key="2">
    <source>
        <dbReference type="RefSeq" id="XP_025417875.1"/>
    </source>
</evidence>
<protein>
    <submittedName>
        <fullName evidence="2">Uncharacterized protein LOC112688740</fullName>
    </submittedName>
</protein>
<evidence type="ECO:0000313" key="1">
    <source>
        <dbReference type="Proteomes" id="UP000694846"/>
    </source>
</evidence>
<dbReference type="PANTHER" id="PTHR45749:SF21">
    <property type="entry name" value="DUF4371 DOMAIN-CONTAINING PROTEIN"/>
    <property type="match status" value="1"/>
</dbReference>
<dbReference type="OrthoDB" id="6614843at2759"/>
<gene>
    <name evidence="2" type="primary">LOC112688740</name>
</gene>
<keyword evidence="1" id="KW-1185">Reference proteome</keyword>
<organism evidence="1 2">
    <name type="scientific">Sipha flava</name>
    <name type="common">yellow sugarcane aphid</name>
    <dbReference type="NCBI Taxonomy" id="143950"/>
    <lineage>
        <taxon>Eukaryota</taxon>
        <taxon>Metazoa</taxon>
        <taxon>Ecdysozoa</taxon>
        <taxon>Arthropoda</taxon>
        <taxon>Hexapoda</taxon>
        <taxon>Insecta</taxon>
        <taxon>Pterygota</taxon>
        <taxon>Neoptera</taxon>
        <taxon>Paraneoptera</taxon>
        <taxon>Hemiptera</taxon>
        <taxon>Sternorrhyncha</taxon>
        <taxon>Aphidomorpha</taxon>
        <taxon>Aphidoidea</taxon>
        <taxon>Aphididae</taxon>
        <taxon>Sipha</taxon>
    </lineage>
</organism>
<name>A0A8B8G5A1_9HEMI</name>
<dbReference type="GeneID" id="112688740"/>
<dbReference type="RefSeq" id="XP_025417875.1">
    <property type="nucleotide sequence ID" value="XM_025562090.1"/>
</dbReference>
<accession>A0A8B8G5A1</accession>
<dbReference type="Proteomes" id="UP000694846">
    <property type="component" value="Unplaced"/>
</dbReference>